<name>A0A6I3KYV9_9NOCA</name>
<organism evidence="3 4">
    <name type="scientific">Nocardia aurantiaca</name>
    <dbReference type="NCBI Taxonomy" id="2675850"/>
    <lineage>
        <taxon>Bacteria</taxon>
        <taxon>Bacillati</taxon>
        <taxon>Actinomycetota</taxon>
        <taxon>Actinomycetes</taxon>
        <taxon>Mycobacteriales</taxon>
        <taxon>Nocardiaceae</taxon>
        <taxon>Nocardia</taxon>
    </lineage>
</organism>
<protein>
    <submittedName>
        <fullName evidence="3">Uncharacterized protein</fullName>
    </submittedName>
</protein>
<evidence type="ECO:0000313" key="4">
    <source>
        <dbReference type="Proteomes" id="UP000432464"/>
    </source>
</evidence>
<dbReference type="Proteomes" id="UP000432464">
    <property type="component" value="Unassembled WGS sequence"/>
</dbReference>
<evidence type="ECO:0000256" key="2">
    <source>
        <dbReference type="SAM" id="MobiDB-lite"/>
    </source>
</evidence>
<keyword evidence="4" id="KW-1185">Reference proteome</keyword>
<reference evidence="3 4" key="1">
    <citation type="submission" date="2019-11" db="EMBL/GenBank/DDBJ databases">
        <title>Nocardia sp. nov. CT2-14 isolated from soil.</title>
        <authorList>
            <person name="Kanchanasin P."/>
            <person name="Tanasupawat S."/>
            <person name="Yuki M."/>
            <person name="Kudo T."/>
        </authorList>
    </citation>
    <scope>NUCLEOTIDE SEQUENCE [LARGE SCALE GENOMIC DNA]</scope>
    <source>
        <strain evidence="3 4">CT2-14</strain>
    </source>
</reference>
<evidence type="ECO:0000256" key="1">
    <source>
        <dbReference type="SAM" id="Coils"/>
    </source>
</evidence>
<comment type="caution">
    <text evidence="3">The sequence shown here is derived from an EMBL/GenBank/DDBJ whole genome shotgun (WGS) entry which is preliminary data.</text>
</comment>
<sequence length="392" mass="43306">MPNGTEPHGATVSNRKSAVANPKKRTTKPKRTITNADSLEAFLQELFESIGKFKAVELSQSVRLRAVLMSAADLSEFDALLRRISARDLRATMPVELLRMADLSSLRDVSRHTVAGIAARLLTLHPLFVDDQELGEAVGTALSDRADATSLGLLVAHIRKIVAYEGKAVLKPTEHEPKKKTSLTLAELETLRDNAVGAAILLTASSLDWDRDNMVDFLAEHVWSAYRPTDDRSTAYRAQLVSAHPDARRLAAIAMASTLQRLTAAESKLDAAERRAKAANTRLSALEEELKEATKRIAELDMALFDTRHELQRTVDAHHGERMRESTEFKQLRVRSARVVTTQVDTLGDALDALEHGHPQVATEFIKDSVQALQKTLWTLRSEPHDPQGEPA</sequence>
<keyword evidence="1" id="KW-0175">Coiled coil</keyword>
<gene>
    <name evidence="3" type="ORF">GLP40_15470</name>
</gene>
<dbReference type="AlphaFoldDB" id="A0A6I3KYV9"/>
<feature type="coiled-coil region" evidence="1">
    <location>
        <begin position="255"/>
        <end position="303"/>
    </location>
</feature>
<dbReference type="EMBL" id="WMBB01000006">
    <property type="protein sequence ID" value="MTE14158.1"/>
    <property type="molecule type" value="Genomic_DNA"/>
</dbReference>
<feature type="region of interest" description="Disordered" evidence="2">
    <location>
        <begin position="1"/>
        <end position="31"/>
    </location>
</feature>
<proteinExistence type="predicted"/>
<evidence type="ECO:0000313" key="3">
    <source>
        <dbReference type="EMBL" id="MTE14158.1"/>
    </source>
</evidence>
<dbReference type="RefSeq" id="WP_154788555.1">
    <property type="nucleotide sequence ID" value="NZ_WMBB01000006.1"/>
</dbReference>
<accession>A0A6I3KYV9</accession>
<feature type="compositionally biased region" description="Basic residues" evidence="2">
    <location>
        <begin position="22"/>
        <end position="31"/>
    </location>
</feature>